<keyword evidence="2" id="KW-0479">Metal-binding</keyword>
<dbReference type="PRINTS" id="PR00405">
    <property type="entry name" value="REVINTRACTNG"/>
</dbReference>
<dbReference type="Gene3D" id="1.10.220.150">
    <property type="entry name" value="Arf GTPase activating protein"/>
    <property type="match status" value="1"/>
</dbReference>
<evidence type="ECO:0000313" key="9">
    <source>
        <dbReference type="Proteomes" id="UP000030699"/>
    </source>
</evidence>
<keyword evidence="4" id="KW-0862">Zinc</keyword>
<evidence type="ECO:0000256" key="3">
    <source>
        <dbReference type="ARBA" id="ARBA00022771"/>
    </source>
</evidence>
<dbReference type="GO" id="GO:0048205">
    <property type="term" value="P:COPI coating of Golgi vesicle"/>
    <property type="evidence" value="ECO:0007669"/>
    <property type="project" value="TreeGrafter"/>
</dbReference>
<evidence type="ECO:0000256" key="1">
    <source>
        <dbReference type="ARBA" id="ARBA00022468"/>
    </source>
</evidence>
<feature type="region of interest" description="Disordered" evidence="6">
    <location>
        <begin position="148"/>
        <end position="173"/>
    </location>
</feature>
<evidence type="ECO:0000256" key="6">
    <source>
        <dbReference type="SAM" id="MobiDB-lite"/>
    </source>
</evidence>
<protein>
    <recommendedName>
        <fullName evidence="7">Arf-GAP domain-containing protein</fullName>
    </recommendedName>
</protein>
<feature type="compositionally biased region" description="Low complexity" evidence="6">
    <location>
        <begin position="151"/>
        <end position="172"/>
    </location>
</feature>
<feature type="domain" description="Arf-GAP" evidence="7">
    <location>
        <begin position="26"/>
        <end position="107"/>
    </location>
</feature>
<dbReference type="CDD" id="cd08831">
    <property type="entry name" value="ArfGap_ArfGap2_3_like"/>
    <property type="match status" value="1"/>
</dbReference>
<dbReference type="GO" id="GO:0000139">
    <property type="term" value="C:Golgi membrane"/>
    <property type="evidence" value="ECO:0007669"/>
    <property type="project" value="GOC"/>
</dbReference>
<dbReference type="InterPro" id="IPR001164">
    <property type="entry name" value="ArfGAP_dom"/>
</dbReference>
<dbReference type="PROSITE" id="PS50115">
    <property type="entry name" value="ARFGAP"/>
    <property type="match status" value="1"/>
</dbReference>
<reference evidence="8 9" key="1">
    <citation type="submission" date="2013-02" db="EMBL/GenBank/DDBJ databases">
        <title>The Genome Annotation of Plasmodium falciparum MaliPS096_E11.</title>
        <authorList>
            <consortium name="The Broad Institute Genome Sequencing Platform"/>
            <consortium name="The Broad Institute Genome Sequencing Center for Infectious Disease"/>
            <person name="Neafsey D."/>
            <person name="Hoffman S."/>
            <person name="Volkman S."/>
            <person name="Rosenthal P."/>
            <person name="Walker B."/>
            <person name="Young S.K."/>
            <person name="Zeng Q."/>
            <person name="Gargeya S."/>
            <person name="Fitzgerald M."/>
            <person name="Haas B."/>
            <person name="Abouelleil A."/>
            <person name="Allen A.W."/>
            <person name="Alvarado L."/>
            <person name="Arachchi H.M."/>
            <person name="Berlin A.M."/>
            <person name="Chapman S.B."/>
            <person name="Gainer-Dewar J."/>
            <person name="Goldberg J."/>
            <person name="Griggs A."/>
            <person name="Gujja S."/>
            <person name="Hansen M."/>
            <person name="Howarth C."/>
            <person name="Imamovic A."/>
            <person name="Ireland A."/>
            <person name="Larimer J."/>
            <person name="McCowan C."/>
            <person name="Murphy C."/>
            <person name="Pearson M."/>
            <person name="Poon T.W."/>
            <person name="Priest M."/>
            <person name="Roberts A."/>
            <person name="Saif S."/>
            <person name="Shea T."/>
            <person name="Sisk P."/>
            <person name="Sykes S."/>
            <person name="Wortman J."/>
            <person name="Nusbaum C."/>
            <person name="Birren B."/>
        </authorList>
    </citation>
    <scope>NUCLEOTIDE SEQUENCE [LARGE SCALE GENOMIC DNA]</scope>
    <source>
        <strain evidence="8 9">MaliPS096_E11</strain>
    </source>
</reference>
<evidence type="ECO:0000259" key="7">
    <source>
        <dbReference type="PROSITE" id="PS50115"/>
    </source>
</evidence>
<dbReference type="SUPFAM" id="SSF57863">
    <property type="entry name" value="ArfGap/RecO-like zinc finger"/>
    <property type="match status" value="1"/>
</dbReference>
<dbReference type="AlphaFoldDB" id="A0A024WS17"/>
<dbReference type="PANTHER" id="PTHR45686:SF4">
    <property type="entry name" value="ADP-RIBOSYLATION FACTOR GTPASE ACTIVATING PROTEIN 3, ISOFORM H"/>
    <property type="match status" value="1"/>
</dbReference>
<reference evidence="8 9" key="2">
    <citation type="submission" date="2013-02" db="EMBL/GenBank/DDBJ databases">
        <title>The Genome Sequence of Plasmodium falciparum MaliPS096_E11.</title>
        <authorList>
            <consortium name="The Broad Institute Genome Sequencing Platform"/>
            <consortium name="The Broad Institute Genome Sequencing Center for Infectious Disease"/>
            <person name="Neafsey D."/>
            <person name="Cheeseman I."/>
            <person name="Volkman S."/>
            <person name="Adams J."/>
            <person name="Walker B."/>
            <person name="Young S.K."/>
            <person name="Zeng Q."/>
            <person name="Gargeya S."/>
            <person name="Fitzgerald M."/>
            <person name="Haas B."/>
            <person name="Abouelleil A."/>
            <person name="Alvarado L."/>
            <person name="Arachchi H.M."/>
            <person name="Berlin A.M."/>
            <person name="Chapman S.B."/>
            <person name="Dewar J."/>
            <person name="Goldberg J."/>
            <person name="Griggs A."/>
            <person name="Gujja S."/>
            <person name="Hansen M."/>
            <person name="Howarth C."/>
            <person name="Imamovic A."/>
            <person name="Larimer J."/>
            <person name="McCowan C."/>
            <person name="Murphy C."/>
            <person name="Neiman D."/>
            <person name="Pearson M."/>
            <person name="Priest M."/>
            <person name="Roberts A."/>
            <person name="Saif S."/>
            <person name="Shea T."/>
            <person name="Sisk P."/>
            <person name="Sykes S."/>
            <person name="Wortman J."/>
            <person name="Nusbaum C."/>
            <person name="Birren B."/>
        </authorList>
    </citation>
    <scope>NUCLEOTIDE SEQUENCE [LARGE SCALE GENOMIC DNA]</scope>
    <source>
        <strain evidence="8 9">MaliPS096_E11</strain>
    </source>
</reference>
<evidence type="ECO:0000256" key="2">
    <source>
        <dbReference type="ARBA" id="ARBA00022723"/>
    </source>
</evidence>
<feature type="region of interest" description="Disordered" evidence="6">
    <location>
        <begin position="351"/>
        <end position="377"/>
    </location>
</feature>
<accession>A0A024WS17</accession>
<proteinExistence type="predicted"/>
<dbReference type="GO" id="GO:0005096">
    <property type="term" value="F:GTPase activator activity"/>
    <property type="evidence" value="ECO:0007669"/>
    <property type="project" value="UniProtKB-KW"/>
</dbReference>
<dbReference type="PANTHER" id="PTHR45686">
    <property type="entry name" value="ADP-RIBOSYLATION FACTOR GTPASE ACTIVATING PROTEIN 3, ISOFORM H-RELATED"/>
    <property type="match status" value="1"/>
</dbReference>
<evidence type="ECO:0000313" key="8">
    <source>
        <dbReference type="EMBL" id="ETW49962.1"/>
    </source>
</evidence>
<sequence length="492" mass="56623">MKKSLIEEVLEYEQDNRGYVLDTLKDKTFKIILNKNENKNCFDCGNKNPKWLSLTYAIFICLNCSGKHRQLGTHISFVRSTGMDKFTAKQLIRICLGGNMKASEYLKRSKDSIIDYSSHVCLKYKMYLDNLLEEILLNYSKGVKSVEFDNNNKNNNNSNNSSNHMNSGVSNNLSMNRRQPIDLISDDIKGDEMLTSFENVQNNENDFSSTFFGFNNNSKKMEINQNNNNNNNNSNVFVPTHFIDEKVAFNNNSNKNFKAKKIDINFDNIFEQGDIINNNNNNNNNNNVNNNYSGNPNLDNSLKLYATNQKEQQNNLEGIRGSMYDNNNSYNNMYAYNNEHYMDNQHNAYGNRMSNPNNYLNSNGNNNNNNNNNNGYGYGFNNKSSFSNNNFNVTTDSKLNKFKDCKSIRSDQYFYDEMPRNEHVMPNVHIADSISSDQYFNKNVNNKKGVWNLDEQTVQNLQGLKVSAREGISNIVAAGNEVFLKAKEWFNN</sequence>
<keyword evidence="1" id="KW-0343">GTPase activation</keyword>
<gene>
    <name evidence="8" type="ORF">PFMALIP_01995</name>
</gene>
<evidence type="ECO:0000256" key="4">
    <source>
        <dbReference type="ARBA" id="ARBA00022833"/>
    </source>
</evidence>
<keyword evidence="3 5" id="KW-0863">Zinc-finger</keyword>
<dbReference type="OrthoDB" id="10266696at2759"/>
<evidence type="ECO:0000256" key="5">
    <source>
        <dbReference type="PROSITE-ProRule" id="PRU00288"/>
    </source>
</evidence>
<dbReference type="Pfam" id="PF01412">
    <property type="entry name" value="ArfGap"/>
    <property type="match status" value="1"/>
</dbReference>
<feature type="compositionally biased region" description="Low complexity" evidence="6">
    <location>
        <begin position="355"/>
        <end position="377"/>
    </location>
</feature>
<dbReference type="SMART" id="SM00105">
    <property type="entry name" value="ArfGap"/>
    <property type="match status" value="1"/>
</dbReference>
<organism evidence="8 9">
    <name type="scientific">Plasmodium falciparum MaliPS096_E11</name>
    <dbReference type="NCBI Taxonomy" id="1036727"/>
    <lineage>
        <taxon>Eukaryota</taxon>
        <taxon>Sar</taxon>
        <taxon>Alveolata</taxon>
        <taxon>Apicomplexa</taxon>
        <taxon>Aconoidasida</taxon>
        <taxon>Haemosporida</taxon>
        <taxon>Plasmodiidae</taxon>
        <taxon>Plasmodium</taxon>
        <taxon>Plasmodium (Laverania)</taxon>
    </lineage>
</organism>
<dbReference type="EMBL" id="KI925535">
    <property type="protein sequence ID" value="ETW49962.1"/>
    <property type="molecule type" value="Genomic_DNA"/>
</dbReference>
<dbReference type="GO" id="GO:0008270">
    <property type="term" value="F:zinc ion binding"/>
    <property type="evidence" value="ECO:0007669"/>
    <property type="project" value="UniProtKB-KW"/>
</dbReference>
<name>A0A024WS17_PLAFA</name>
<dbReference type="InterPro" id="IPR038508">
    <property type="entry name" value="ArfGAP_dom_sf"/>
</dbReference>
<dbReference type="InterPro" id="IPR037278">
    <property type="entry name" value="ARFGAP/RecO"/>
</dbReference>
<dbReference type="Proteomes" id="UP000030699">
    <property type="component" value="Unassembled WGS sequence"/>
</dbReference>